<evidence type="ECO:0000313" key="9">
    <source>
        <dbReference type="Proteomes" id="UP000242432"/>
    </source>
</evidence>
<dbReference type="EMBL" id="FUXX01000001">
    <property type="protein sequence ID" value="SKA56474.1"/>
    <property type="molecule type" value="Genomic_DNA"/>
</dbReference>
<dbReference type="SMART" id="SM00283">
    <property type="entry name" value="MA"/>
    <property type="match status" value="1"/>
</dbReference>
<feature type="transmembrane region" description="Helical" evidence="5">
    <location>
        <begin position="182"/>
        <end position="203"/>
    </location>
</feature>
<gene>
    <name evidence="8" type="ORF">SAMN02745213_00004</name>
</gene>
<dbReference type="STRING" id="83771.SAMN02910357_01469"/>
<feature type="domain" description="HAMP" evidence="7">
    <location>
        <begin position="205"/>
        <end position="257"/>
    </location>
</feature>
<dbReference type="Pfam" id="PF00015">
    <property type="entry name" value="MCPsignal"/>
    <property type="match status" value="1"/>
</dbReference>
<comment type="similarity">
    <text evidence="3">Belongs to the methyl-accepting chemotaxis (MCP) protein family.</text>
</comment>
<dbReference type="SMART" id="SM00304">
    <property type="entry name" value="HAMP"/>
    <property type="match status" value="1"/>
</dbReference>
<dbReference type="Gene3D" id="1.10.287.950">
    <property type="entry name" value="Methyl-accepting chemotaxis protein"/>
    <property type="match status" value="1"/>
</dbReference>
<reference evidence="9" key="1">
    <citation type="submission" date="2017-02" db="EMBL/GenBank/DDBJ databases">
        <authorList>
            <person name="Varghese N."/>
            <person name="Submissions S."/>
        </authorList>
    </citation>
    <scope>NUCLEOTIDE SEQUENCE [LARGE SCALE GENOMIC DNA]</scope>
    <source>
        <strain evidence="9">DSM 3072</strain>
    </source>
</reference>
<dbReference type="Pfam" id="PF00672">
    <property type="entry name" value="HAMP"/>
    <property type="match status" value="1"/>
</dbReference>
<dbReference type="FunFam" id="1.10.287.950:FF:000001">
    <property type="entry name" value="Methyl-accepting chemotaxis sensory transducer"/>
    <property type="match status" value="1"/>
</dbReference>
<evidence type="ECO:0000313" key="8">
    <source>
        <dbReference type="EMBL" id="SKA56474.1"/>
    </source>
</evidence>
<accession>A0A1T4UUX9</accession>
<dbReference type="PROSITE" id="PS50111">
    <property type="entry name" value="CHEMOTAXIS_TRANSDUC_2"/>
    <property type="match status" value="1"/>
</dbReference>
<evidence type="ECO:0000259" key="6">
    <source>
        <dbReference type="PROSITE" id="PS50111"/>
    </source>
</evidence>
<comment type="subcellular location">
    <subcellularLocation>
        <location evidence="1">Membrane</location>
    </subcellularLocation>
</comment>
<feature type="domain" description="Methyl-accepting transducer" evidence="6">
    <location>
        <begin position="262"/>
        <end position="498"/>
    </location>
</feature>
<dbReference type="InterPro" id="IPR003660">
    <property type="entry name" value="HAMP_dom"/>
</dbReference>
<evidence type="ECO:0000256" key="5">
    <source>
        <dbReference type="SAM" id="Phobius"/>
    </source>
</evidence>
<dbReference type="CDD" id="cd11386">
    <property type="entry name" value="MCP_signal"/>
    <property type="match status" value="1"/>
</dbReference>
<dbReference type="GO" id="GO:0007165">
    <property type="term" value="P:signal transduction"/>
    <property type="evidence" value="ECO:0007669"/>
    <property type="project" value="UniProtKB-KW"/>
</dbReference>
<evidence type="ECO:0000256" key="1">
    <source>
        <dbReference type="ARBA" id="ARBA00004370"/>
    </source>
</evidence>
<evidence type="ECO:0000259" key="7">
    <source>
        <dbReference type="PROSITE" id="PS50885"/>
    </source>
</evidence>
<proteinExistence type="inferred from homology"/>
<dbReference type="InterPro" id="IPR004090">
    <property type="entry name" value="Chemotax_Me-accpt_rcpt"/>
</dbReference>
<keyword evidence="5" id="KW-1133">Transmembrane helix</keyword>
<dbReference type="PANTHER" id="PTHR32089:SF112">
    <property type="entry name" value="LYSOZYME-LIKE PROTEIN-RELATED"/>
    <property type="match status" value="1"/>
</dbReference>
<keyword evidence="5" id="KW-0472">Membrane</keyword>
<dbReference type="SUPFAM" id="SSF58104">
    <property type="entry name" value="Methyl-accepting chemotaxis protein (MCP) signaling domain"/>
    <property type="match status" value="1"/>
</dbReference>
<dbReference type="RefSeq" id="WP_078927689.1">
    <property type="nucleotide sequence ID" value="NZ_FUXX01000001.1"/>
</dbReference>
<dbReference type="PROSITE" id="PS50885">
    <property type="entry name" value="HAMP"/>
    <property type="match status" value="1"/>
</dbReference>
<dbReference type="InterPro" id="IPR004089">
    <property type="entry name" value="MCPsignal_dom"/>
</dbReference>
<dbReference type="PRINTS" id="PR00260">
    <property type="entry name" value="CHEMTRNSDUCR"/>
</dbReference>
<organism evidence="8 9">
    <name type="scientific">Succinivibrio dextrinosolvens DSM 3072</name>
    <dbReference type="NCBI Taxonomy" id="1123324"/>
    <lineage>
        <taxon>Bacteria</taxon>
        <taxon>Pseudomonadati</taxon>
        <taxon>Pseudomonadota</taxon>
        <taxon>Gammaproteobacteria</taxon>
        <taxon>Aeromonadales</taxon>
        <taxon>Succinivibrionaceae</taxon>
        <taxon>Succinivibrio</taxon>
    </lineage>
</organism>
<keyword evidence="5" id="KW-0812">Transmembrane</keyword>
<dbReference type="PANTHER" id="PTHR32089">
    <property type="entry name" value="METHYL-ACCEPTING CHEMOTAXIS PROTEIN MCPB"/>
    <property type="match status" value="1"/>
</dbReference>
<keyword evidence="9" id="KW-1185">Reference proteome</keyword>
<name>A0A1T4UUX9_9GAMM</name>
<feature type="transmembrane region" description="Helical" evidence="5">
    <location>
        <begin position="12"/>
        <end position="32"/>
    </location>
</feature>
<protein>
    <submittedName>
        <fullName evidence="8">Methyl-accepting chemotaxis protein</fullName>
    </submittedName>
</protein>
<dbReference type="GO" id="GO:0016020">
    <property type="term" value="C:membrane"/>
    <property type="evidence" value="ECO:0007669"/>
    <property type="project" value="UniProtKB-SubCell"/>
</dbReference>
<keyword evidence="2 4" id="KW-0807">Transducer</keyword>
<dbReference type="CDD" id="cd06225">
    <property type="entry name" value="HAMP"/>
    <property type="match status" value="1"/>
</dbReference>
<dbReference type="Proteomes" id="UP000242432">
    <property type="component" value="Unassembled WGS sequence"/>
</dbReference>
<dbReference type="GO" id="GO:0006935">
    <property type="term" value="P:chemotaxis"/>
    <property type="evidence" value="ECO:0007669"/>
    <property type="project" value="InterPro"/>
</dbReference>
<evidence type="ECO:0000256" key="2">
    <source>
        <dbReference type="ARBA" id="ARBA00023224"/>
    </source>
</evidence>
<evidence type="ECO:0000256" key="4">
    <source>
        <dbReference type="PROSITE-ProRule" id="PRU00284"/>
    </source>
</evidence>
<dbReference type="AlphaFoldDB" id="A0A1T4UUX9"/>
<evidence type="ECO:0000256" key="3">
    <source>
        <dbReference type="ARBA" id="ARBA00029447"/>
    </source>
</evidence>
<dbReference type="GO" id="GO:0004888">
    <property type="term" value="F:transmembrane signaling receptor activity"/>
    <property type="evidence" value="ECO:0007669"/>
    <property type="project" value="InterPro"/>
</dbReference>
<sequence>MFNKLSVKLKVMGGFFLVILFTLIIGLTALVIMNNFNNAAGYVHEIINVKHGRTYNRQQALTKASKLFFNYQWDVASLSNSQVDELKGAVQTIVDSMKAMTGKTDPQITNAIKGSVNAINEAFNSEFLPAVMEKDQERVTNVYRKVIYPNFEIAETNQSKLGEAHLQLAGQAIESNTSMVPFYFTLGLLVFACIVAMLIAYAVTNYTVNNLDKAVKAATEIADGNLTHKIESNSKDEFGTLIRATDAMRQELNDLVSKIKDSVAKAVTDFNEINNITLKINNSAETTESKAVTVAAASDEMVSTTGDIAKNCQSAALESEHANNTTEQGVSEINGTIESIQSQVEATRQNAEQIKALVDQSQKVGTIVQTIEDIASQTNLLALNAAIEAARAGEAGKGFAVVADEVRALASRTATSTQDIIKMVTQIQNDANNANESMVQSLQNMDALSGQTTNIQGMLGSIIDQVASVNSQITQIATAAEEQTTATSEISNNMQGITGESQELRSMVNSAQEMVNDSVHNLNSLRDMVARFRV</sequence>